<dbReference type="EMBL" id="MN740410">
    <property type="protein sequence ID" value="QHU05225.1"/>
    <property type="molecule type" value="Genomic_DNA"/>
</dbReference>
<evidence type="ECO:0000313" key="3">
    <source>
        <dbReference type="EMBL" id="QHU05225.1"/>
    </source>
</evidence>
<keyword evidence="2" id="KW-1133">Transmembrane helix</keyword>
<protein>
    <submittedName>
        <fullName evidence="3">Uncharacterized protein</fullName>
    </submittedName>
</protein>
<feature type="transmembrane region" description="Helical" evidence="2">
    <location>
        <begin position="6"/>
        <end position="31"/>
    </location>
</feature>
<accession>A0A6C0JHH0</accession>
<sequence length="97" mass="10641">MLALDVLYTALATIGIMVFVQVVIFVGVRLMTPPQPRIIYREVPVQAPVQAPTVTFTEPPVTDVKLPEYEPRQQASDSLRLDAQLPAGITETRPPGT</sequence>
<name>A0A6C0JHH0_9ZZZZ</name>
<feature type="region of interest" description="Disordered" evidence="1">
    <location>
        <begin position="62"/>
        <end position="97"/>
    </location>
</feature>
<proteinExistence type="predicted"/>
<keyword evidence="2" id="KW-0812">Transmembrane</keyword>
<keyword evidence="2" id="KW-0472">Membrane</keyword>
<evidence type="ECO:0000256" key="1">
    <source>
        <dbReference type="SAM" id="MobiDB-lite"/>
    </source>
</evidence>
<organism evidence="3">
    <name type="scientific">viral metagenome</name>
    <dbReference type="NCBI Taxonomy" id="1070528"/>
    <lineage>
        <taxon>unclassified sequences</taxon>
        <taxon>metagenomes</taxon>
        <taxon>organismal metagenomes</taxon>
    </lineage>
</organism>
<reference evidence="3" key="1">
    <citation type="journal article" date="2020" name="Nature">
        <title>Giant virus diversity and host interactions through global metagenomics.</title>
        <authorList>
            <person name="Schulz F."/>
            <person name="Roux S."/>
            <person name="Paez-Espino D."/>
            <person name="Jungbluth S."/>
            <person name="Walsh D.A."/>
            <person name="Denef V.J."/>
            <person name="McMahon K.D."/>
            <person name="Konstantinidis K.T."/>
            <person name="Eloe-Fadrosh E.A."/>
            <person name="Kyrpides N.C."/>
            <person name="Woyke T."/>
        </authorList>
    </citation>
    <scope>NUCLEOTIDE SEQUENCE</scope>
    <source>
        <strain evidence="3">GVMAG-M-3300027734-16</strain>
    </source>
</reference>
<evidence type="ECO:0000256" key="2">
    <source>
        <dbReference type="SAM" id="Phobius"/>
    </source>
</evidence>
<dbReference type="AlphaFoldDB" id="A0A6C0JHH0"/>